<gene>
    <name evidence="2" type="ORF">SAMN04489720_0881</name>
</gene>
<feature type="transmembrane region" description="Helical" evidence="1">
    <location>
        <begin position="134"/>
        <end position="152"/>
    </location>
</feature>
<dbReference type="Proteomes" id="UP000198822">
    <property type="component" value="Chromosome I"/>
</dbReference>
<dbReference type="STRING" id="399736.SAMN04489720_0881"/>
<feature type="transmembrane region" description="Helical" evidence="1">
    <location>
        <begin position="101"/>
        <end position="122"/>
    </location>
</feature>
<keyword evidence="1" id="KW-0472">Membrane</keyword>
<evidence type="ECO:0000256" key="1">
    <source>
        <dbReference type="SAM" id="Phobius"/>
    </source>
</evidence>
<name>A0A1G8BDN2_9MICO</name>
<sequence>MLWKGIPADPAIRRMLAEHYRTIGALDQAARWGISIPGWVRASELRALRRVLAARVASGMARGYLHLGSREQAPASIADLMEVPERPAAARGSRMRLLAGIAWLGGLLWWGTAIARAIVAMTQGVEVLDALRDVRVEALVAGAIWLVGLLWLRRHPRPSRTDWRRRLQQDAQRRVEAVLPSLVLHGERHALLRGWLDQTWTPDMQEPVRRMLVELARERRRPAEAGRWGIAVDGLTTPDERTRFAATLRADDEWMLELEQRTERAPSRLGADERDALIRAGVAAETIDRRWMTNADRLTEIEHERVARVLDELLATPTEQLRHERAAIVRAATRAPNPEVRRLLAEHYRALGKPEQAGRWGVAHDGWATDDEVRALRLDLLEQRPTHATRTYLGLAYGERLPKAVADLERRGERPEHPLVTVGSLVAIVGVLALVVGVLLLPVGGVLGLLSIEPPGWLWPTIAGCASTVVVAGLVGWAAFVLGDRLEARAPRRDPYARELRWRLPGLKDPAERRSLAIGALESRVARTRRTARHVLVDASRRLGRPDDVARWGASVDGATTADEREALALRLARTRDPVRTYGVLSHRERGPLRADERDVLRRASVPVETMDAFDADG</sequence>
<reference evidence="3" key="1">
    <citation type="submission" date="2016-10" db="EMBL/GenBank/DDBJ databases">
        <authorList>
            <person name="Varghese N."/>
            <person name="Submissions S."/>
        </authorList>
    </citation>
    <scope>NUCLEOTIDE SEQUENCE [LARGE SCALE GENOMIC DNA]</scope>
    <source>
        <strain evidence="3">DSM 22002</strain>
    </source>
</reference>
<evidence type="ECO:0000313" key="3">
    <source>
        <dbReference type="Proteomes" id="UP000198822"/>
    </source>
</evidence>
<protein>
    <submittedName>
        <fullName evidence="2">Uncharacterized protein</fullName>
    </submittedName>
</protein>
<feature type="transmembrane region" description="Helical" evidence="1">
    <location>
        <begin position="419"/>
        <end position="452"/>
    </location>
</feature>
<dbReference type="AlphaFoldDB" id="A0A1G8BDN2"/>
<dbReference type="EMBL" id="LT629695">
    <property type="protein sequence ID" value="SDH30710.1"/>
    <property type="molecule type" value="Genomic_DNA"/>
</dbReference>
<proteinExistence type="predicted"/>
<organism evidence="2 3">
    <name type="scientific">Agrococcus jejuensis</name>
    <dbReference type="NCBI Taxonomy" id="399736"/>
    <lineage>
        <taxon>Bacteria</taxon>
        <taxon>Bacillati</taxon>
        <taxon>Actinomycetota</taxon>
        <taxon>Actinomycetes</taxon>
        <taxon>Micrococcales</taxon>
        <taxon>Microbacteriaceae</taxon>
        <taxon>Agrococcus</taxon>
    </lineage>
</organism>
<feature type="transmembrane region" description="Helical" evidence="1">
    <location>
        <begin position="458"/>
        <end position="483"/>
    </location>
</feature>
<keyword evidence="1" id="KW-0812">Transmembrane</keyword>
<keyword evidence="1" id="KW-1133">Transmembrane helix</keyword>
<accession>A0A1G8BDN2</accession>
<evidence type="ECO:0000313" key="2">
    <source>
        <dbReference type="EMBL" id="SDH30710.1"/>
    </source>
</evidence>
<keyword evidence="3" id="KW-1185">Reference proteome</keyword>